<organism evidence="2 3">
    <name type="scientific">Protofrankia coriariae</name>
    <dbReference type="NCBI Taxonomy" id="1562887"/>
    <lineage>
        <taxon>Bacteria</taxon>
        <taxon>Bacillati</taxon>
        <taxon>Actinomycetota</taxon>
        <taxon>Actinomycetes</taxon>
        <taxon>Frankiales</taxon>
        <taxon>Frankiaceae</taxon>
        <taxon>Protofrankia</taxon>
    </lineage>
</organism>
<dbReference type="EMBL" id="JWIO01000034">
    <property type="protein sequence ID" value="KLL10380.1"/>
    <property type="molecule type" value="Genomic_DNA"/>
</dbReference>
<feature type="compositionally biased region" description="Low complexity" evidence="1">
    <location>
        <begin position="43"/>
        <end position="58"/>
    </location>
</feature>
<dbReference type="Proteomes" id="UP000035425">
    <property type="component" value="Unassembled WGS sequence"/>
</dbReference>
<comment type="caution">
    <text evidence="2">The sequence shown here is derived from an EMBL/GenBank/DDBJ whole genome shotgun (WGS) entry which is preliminary data.</text>
</comment>
<feature type="region of interest" description="Disordered" evidence="1">
    <location>
        <begin position="38"/>
        <end position="68"/>
    </location>
</feature>
<evidence type="ECO:0000313" key="2">
    <source>
        <dbReference type="EMBL" id="KLL10380.1"/>
    </source>
</evidence>
<sequence length="199" mass="20529">MMVPVSRKPVTRATQCGAVLLAVLLSVVLVGACGSRTTGGGSAAPAAAASEPADAETPYEGTCPSGENSRPLAKTRFALHAGLELGAFQRYIYKPAREGKFRANADNRGRTLAKAAVAGLFTAHELKVAKGFAVANPTLCNAAQSISNNFTALVDKLKNGSATEADVNASQSSFDALRQQATQDGFGFNEKNVTVPGAD</sequence>
<keyword evidence="3" id="KW-1185">Reference proteome</keyword>
<dbReference type="PROSITE" id="PS51257">
    <property type="entry name" value="PROKAR_LIPOPROTEIN"/>
    <property type="match status" value="1"/>
</dbReference>
<name>A0ABR5F0Z8_9ACTN</name>
<protein>
    <recommendedName>
        <fullName evidence="4">Lipoprotein</fullName>
    </recommendedName>
</protein>
<proteinExistence type="predicted"/>
<gene>
    <name evidence="2" type="ORF">FrCorBMG51_18455</name>
</gene>
<evidence type="ECO:0000256" key="1">
    <source>
        <dbReference type="SAM" id="MobiDB-lite"/>
    </source>
</evidence>
<reference evidence="2 3" key="1">
    <citation type="submission" date="2014-12" db="EMBL/GenBank/DDBJ databases">
        <title>Frankia sp. BMG5.1 draft genome.</title>
        <authorList>
            <person name="Gtari M."/>
            <person name="Ghodhbane-Gtari F."/>
            <person name="Nouioui I."/>
            <person name="Ktari A."/>
            <person name="Hezbri K."/>
            <person name="Mimouni W."/>
            <person name="Sbissi I."/>
            <person name="Ayari A."/>
            <person name="Yamanaka T."/>
            <person name="Normand P."/>
            <person name="Tisa L.S."/>
            <person name="Boudabous A."/>
        </authorList>
    </citation>
    <scope>NUCLEOTIDE SEQUENCE [LARGE SCALE GENOMIC DNA]</scope>
    <source>
        <strain evidence="2 3">BMG5.1</strain>
    </source>
</reference>
<evidence type="ECO:0000313" key="3">
    <source>
        <dbReference type="Proteomes" id="UP000035425"/>
    </source>
</evidence>
<evidence type="ECO:0008006" key="4">
    <source>
        <dbReference type="Google" id="ProtNLM"/>
    </source>
</evidence>
<accession>A0ABR5F0Z8</accession>